<evidence type="ECO:0000256" key="5">
    <source>
        <dbReference type="SAM" id="Phobius"/>
    </source>
</evidence>
<keyword evidence="8" id="KW-1185">Reference proteome</keyword>
<evidence type="ECO:0000256" key="4">
    <source>
        <dbReference type="SAM" id="Coils"/>
    </source>
</evidence>
<proteinExistence type="predicted"/>
<dbReference type="PANTHER" id="PTHR24421">
    <property type="entry name" value="NITRATE/NITRITE SENSOR PROTEIN NARX-RELATED"/>
    <property type="match status" value="1"/>
</dbReference>
<dbReference type="InterPro" id="IPR003594">
    <property type="entry name" value="HATPase_dom"/>
</dbReference>
<dbReference type="InterPro" id="IPR005467">
    <property type="entry name" value="His_kinase_dom"/>
</dbReference>
<keyword evidence="5" id="KW-1133">Transmembrane helix</keyword>
<keyword evidence="5" id="KW-0812">Transmembrane</keyword>
<dbReference type="GO" id="GO:0000155">
    <property type="term" value="F:phosphorelay sensor kinase activity"/>
    <property type="evidence" value="ECO:0007669"/>
    <property type="project" value="InterPro"/>
</dbReference>
<organism evidence="7 8">
    <name type="scientific">Duganella guangzhouensis</name>
    <dbReference type="NCBI Taxonomy" id="2666084"/>
    <lineage>
        <taxon>Bacteria</taxon>
        <taxon>Pseudomonadati</taxon>
        <taxon>Pseudomonadota</taxon>
        <taxon>Betaproteobacteria</taxon>
        <taxon>Burkholderiales</taxon>
        <taxon>Oxalobacteraceae</taxon>
        <taxon>Telluria group</taxon>
        <taxon>Duganella</taxon>
    </lineage>
</organism>
<dbReference type="CDD" id="cd16917">
    <property type="entry name" value="HATPase_UhpB-NarQ-NarX-like"/>
    <property type="match status" value="1"/>
</dbReference>
<evidence type="ECO:0000256" key="1">
    <source>
        <dbReference type="ARBA" id="ARBA00022679"/>
    </source>
</evidence>
<dbReference type="GO" id="GO:0016020">
    <property type="term" value="C:membrane"/>
    <property type="evidence" value="ECO:0007669"/>
    <property type="project" value="InterPro"/>
</dbReference>
<protein>
    <submittedName>
        <fullName evidence="7">Sensor histidine kinase</fullName>
    </submittedName>
</protein>
<keyword evidence="1" id="KW-0808">Transferase</keyword>
<dbReference type="RefSeq" id="WP_154373565.1">
    <property type="nucleotide sequence ID" value="NZ_WKJK01000002.1"/>
</dbReference>
<dbReference type="Gene3D" id="1.20.5.1930">
    <property type="match status" value="1"/>
</dbReference>
<gene>
    <name evidence="7" type="ORF">GJ699_04625</name>
</gene>
<evidence type="ECO:0000256" key="3">
    <source>
        <dbReference type="ARBA" id="ARBA00023012"/>
    </source>
</evidence>
<feature type="transmembrane region" description="Helical" evidence="5">
    <location>
        <begin position="15"/>
        <end position="34"/>
    </location>
</feature>
<keyword evidence="2 7" id="KW-0418">Kinase</keyword>
<dbReference type="SUPFAM" id="SSF55874">
    <property type="entry name" value="ATPase domain of HSP90 chaperone/DNA topoisomerase II/histidine kinase"/>
    <property type="match status" value="1"/>
</dbReference>
<keyword evidence="5" id="KW-0472">Membrane</keyword>
<feature type="domain" description="Histidine kinase" evidence="6">
    <location>
        <begin position="343"/>
        <end position="428"/>
    </location>
</feature>
<dbReference type="Proteomes" id="UP000433309">
    <property type="component" value="Unassembled WGS sequence"/>
</dbReference>
<keyword evidence="4" id="KW-0175">Coiled coil</keyword>
<dbReference type="Pfam" id="PF07730">
    <property type="entry name" value="HisKA_3"/>
    <property type="match status" value="1"/>
</dbReference>
<dbReference type="PROSITE" id="PS50109">
    <property type="entry name" value="HIS_KIN"/>
    <property type="match status" value="1"/>
</dbReference>
<sequence>MRLDFWRRWSVRTRLMAMTAMPLAYLFCTFVWYAHQSRLTEVREEMAERGPLVAKVLADSSEFGVLAHRYDDLKLTINGLLRSDPSIDRIEVLDAQRRELVHAAARAGSGGGAELRYYEAPILKRLMWVAMLGPDGKPYQKDRAPGASGVTVETMGYVRVTMSPSALLLKQTRRFYVELLVGSIGLLVCVLLAWQLARGLDASLNASLQALREADAEKRRLIRQVNTAVEDERKSIALEIHDELNATLIAVRLEAQQIANLSAEGEVRDKAQAIGKLTLGLYNSGRSLVRRLRPEVLDMLGLDGAVEEMVRHYDSARSGCRFDFSASGHFSGMEGDIAISAYRIVQEALSNIVKHARATHASVDLSLGQGELRMRIADNGAGFDPAQASTGIGLIGMRERVAAFDGHIVIDTGLTAGTRLNITIAVPQNSL</sequence>
<feature type="coiled-coil region" evidence="4">
    <location>
        <begin position="204"/>
        <end position="231"/>
    </location>
</feature>
<evidence type="ECO:0000313" key="7">
    <source>
        <dbReference type="EMBL" id="MRW89260.1"/>
    </source>
</evidence>
<name>A0A6I2KV24_9BURK</name>
<dbReference type="InterPro" id="IPR011712">
    <property type="entry name" value="Sig_transdc_His_kin_sub3_dim/P"/>
</dbReference>
<dbReference type="Gene3D" id="3.30.565.10">
    <property type="entry name" value="Histidine kinase-like ATPase, C-terminal domain"/>
    <property type="match status" value="1"/>
</dbReference>
<evidence type="ECO:0000259" key="6">
    <source>
        <dbReference type="PROSITE" id="PS50109"/>
    </source>
</evidence>
<accession>A0A6I2KV24</accession>
<dbReference type="GO" id="GO:0046983">
    <property type="term" value="F:protein dimerization activity"/>
    <property type="evidence" value="ECO:0007669"/>
    <property type="project" value="InterPro"/>
</dbReference>
<dbReference type="InterPro" id="IPR050482">
    <property type="entry name" value="Sensor_HK_TwoCompSys"/>
</dbReference>
<dbReference type="AlphaFoldDB" id="A0A6I2KV24"/>
<dbReference type="PANTHER" id="PTHR24421:SF58">
    <property type="entry name" value="SIGNAL TRANSDUCTION HISTIDINE-PROTEIN KINASE_PHOSPHATASE UHPB"/>
    <property type="match status" value="1"/>
</dbReference>
<dbReference type="InterPro" id="IPR036890">
    <property type="entry name" value="HATPase_C_sf"/>
</dbReference>
<dbReference type="EMBL" id="WKJK01000002">
    <property type="protein sequence ID" value="MRW89260.1"/>
    <property type="molecule type" value="Genomic_DNA"/>
</dbReference>
<keyword evidence="3" id="KW-0902">Two-component regulatory system</keyword>
<evidence type="ECO:0000313" key="8">
    <source>
        <dbReference type="Proteomes" id="UP000433309"/>
    </source>
</evidence>
<dbReference type="SMART" id="SM00387">
    <property type="entry name" value="HATPase_c"/>
    <property type="match status" value="1"/>
</dbReference>
<comment type="caution">
    <text evidence="7">The sequence shown here is derived from an EMBL/GenBank/DDBJ whole genome shotgun (WGS) entry which is preliminary data.</text>
</comment>
<evidence type="ECO:0000256" key="2">
    <source>
        <dbReference type="ARBA" id="ARBA00022777"/>
    </source>
</evidence>
<dbReference type="Pfam" id="PF02518">
    <property type="entry name" value="HATPase_c"/>
    <property type="match status" value="1"/>
</dbReference>
<reference evidence="7 8" key="1">
    <citation type="submission" date="2019-11" db="EMBL/GenBank/DDBJ databases">
        <title>Novel species isolated from a subtropical stream in China.</title>
        <authorList>
            <person name="Lu H."/>
        </authorList>
    </citation>
    <scope>NUCLEOTIDE SEQUENCE [LARGE SCALE GENOMIC DNA]</scope>
    <source>
        <strain evidence="7 8">FT80W</strain>
    </source>
</reference>
<feature type="transmembrane region" description="Helical" evidence="5">
    <location>
        <begin position="175"/>
        <end position="197"/>
    </location>
</feature>